<dbReference type="AlphaFoldDB" id="A0A5C6TW09"/>
<dbReference type="InterPro" id="IPR007168">
    <property type="entry name" value="Phageshock_PspC_N"/>
</dbReference>
<keyword evidence="1" id="KW-1133">Transmembrane helix</keyword>
<keyword evidence="4" id="KW-1185">Reference proteome</keyword>
<gene>
    <name evidence="3" type="ORF">FRZ32_09660</name>
</gene>
<feature type="domain" description="Phage shock protein PspC N-terminal" evidence="2">
    <location>
        <begin position="9"/>
        <end position="60"/>
    </location>
</feature>
<evidence type="ECO:0000313" key="4">
    <source>
        <dbReference type="Proteomes" id="UP000321249"/>
    </source>
</evidence>
<organism evidence="3 4">
    <name type="scientific">Allosphingosinicella ginsenosidimutans</name>
    <dbReference type="NCBI Taxonomy" id="1176539"/>
    <lineage>
        <taxon>Bacteria</taxon>
        <taxon>Pseudomonadati</taxon>
        <taxon>Pseudomonadota</taxon>
        <taxon>Alphaproteobacteria</taxon>
        <taxon>Sphingomonadales</taxon>
        <taxon>Sphingomonadaceae</taxon>
        <taxon>Allosphingosinicella</taxon>
    </lineage>
</organism>
<name>A0A5C6TW09_9SPHN</name>
<evidence type="ECO:0000313" key="3">
    <source>
        <dbReference type="EMBL" id="TXC63898.1"/>
    </source>
</evidence>
<protein>
    <submittedName>
        <fullName evidence="3">PspC domain-containing protein</fullName>
    </submittedName>
</protein>
<sequence length="115" mass="12462">MSKPRFEVDREEGKLLGVCAGLAKATGVDATIVRVGFVLATVFLHGFPWVPLAYVALALIGHRKARTGARVGIDRTGRAEESRERLRALDLRIQAIESHAASSNSALAREIDALR</sequence>
<dbReference type="Proteomes" id="UP000321249">
    <property type="component" value="Unassembled WGS sequence"/>
</dbReference>
<dbReference type="Pfam" id="PF04024">
    <property type="entry name" value="PspC"/>
    <property type="match status" value="1"/>
</dbReference>
<proteinExistence type="predicted"/>
<comment type="caution">
    <text evidence="3">The sequence shown here is derived from an EMBL/GenBank/DDBJ whole genome shotgun (WGS) entry which is preliminary data.</text>
</comment>
<dbReference type="EMBL" id="VOQQ01000001">
    <property type="protein sequence ID" value="TXC63898.1"/>
    <property type="molecule type" value="Genomic_DNA"/>
</dbReference>
<evidence type="ECO:0000259" key="2">
    <source>
        <dbReference type="Pfam" id="PF04024"/>
    </source>
</evidence>
<accession>A0A5C6TW09</accession>
<keyword evidence="1" id="KW-0472">Membrane</keyword>
<dbReference type="RefSeq" id="WP_147043306.1">
    <property type="nucleotide sequence ID" value="NZ_BAABIR010000004.1"/>
</dbReference>
<dbReference type="OrthoDB" id="7359894at2"/>
<reference evidence="3 4" key="1">
    <citation type="journal article" date="2015" name="J. Microbiol.">
        <title>Sphingosinicella ginsenosidimutans sp. nov., with ginsenoside converting activity.</title>
        <authorList>
            <person name="Kim J.K."/>
            <person name="Kang M.S."/>
            <person name="Park S.C."/>
            <person name="Kim K.M."/>
            <person name="Choi K."/>
            <person name="Yoon M.H."/>
            <person name="Im W.T."/>
        </authorList>
    </citation>
    <scope>NUCLEOTIDE SEQUENCE [LARGE SCALE GENOMIC DNA]</scope>
    <source>
        <strain evidence="3 4">BS-11</strain>
    </source>
</reference>
<feature type="transmembrane region" description="Helical" evidence="1">
    <location>
        <begin position="37"/>
        <end position="60"/>
    </location>
</feature>
<keyword evidence="1" id="KW-0812">Transmembrane</keyword>
<evidence type="ECO:0000256" key="1">
    <source>
        <dbReference type="SAM" id="Phobius"/>
    </source>
</evidence>